<dbReference type="Proteomes" id="UP000535501">
    <property type="component" value="Unassembled WGS sequence"/>
</dbReference>
<gene>
    <name evidence="2" type="ORF">HNQ75_004305</name>
</gene>
<feature type="region of interest" description="Disordered" evidence="1">
    <location>
        <begin position="1"/>
        <end position="63"/>
    </location>
</feature>
<name>A0A7X0DFN9_9HYPH</name>
<organism evidence="2 3">
    <name type="scientific">Pseudorhizobium flavum</name>
    <dbReference type="NCBI Taxonomy" id="1335061"/>
    <lineage>
        <taxon>Bacteria</taxon>
        <taxon>Pseudomonadati</taxon>
        <taxon>Pseudomonadota</taxon>
        <taxon>Alphaproteobacteria</taxon>
        <taxon>Hyphomicrobiales</taxon>
        <taxon>Rhizobiaceae</taxon>
        <taxon>Rhizobium/Agrobacterium group</taxon>
        <taxon>Pseudorhizobium</taxon>
    </lineage>
</organism>
<dbReference type="AlphaFoldDB" id="A0A7X0DFN9"/>
<evidence type="ECO:0000256" key="1">
    <source>
        <dbReference type="SAM" id="MobiDB-lite"/>
    </source>
</evidence>
<comment type="caution">
    <text evidence="2">The sequence shown here is derived from an EMBL/GenBank/DDBJ whole genome shotgun (WGS) entry which is preliminary data.</text>
</comment>
<proteinExistence type="predicted"/>
<protein>
    <submittedName>
        <fullName evidence="2">Uncharacterized protein</fullName>
    </submittedName>
</protein>
<accession>A0A7X0DFN9</accession>
<dbReference type="EMBL" id="JACHEJ010000026">
    <property type="protein sequence ID" value="MBB6182316.1"/>
    <property type="molecule type" value="Genomic_DNA"/>
</dbReference>
<evidence type="ECO:0000313" key="2">
    <source>
        <dbReference type="EMBL" id="MBB6182316.1"/>
    </source>
</evidence>
<sequence length="63" mass="7178">MKQVKSFTVAVRKKRRVQKHQTNCEWPAPSTVAEPHPTNEIEAPEGIKPEETSSGHLSRSRRN</sequence>
<evidence type="ECO:0000313" key="3">
    <source>
        <dbReference type="Proteomes" id="UP000535501"/>
    </source>
</evidence>
<reference evidence="2 3" key="1">
    <citation type="submission" date="2020-08" db="EMBL/GenBank/DDBJ databases">
        <title>Genomic Encyclopedia of Type Strains, Phase IV (KMG-IV): sequencing the most valuable type-strain genomes for metagenomic binning, comparative biology and taxonomic classification.</title>
        <authorList>
            <person name="Goeker M."/>
        </authorList>
    </citation>
    <scope>NUCLEOTIDE SEQUENCE [LARGE SCALE GENOMIC DNA]</scope>
    <source>
        <strain evidence="2 3">DSM 102134</strain>
    </source>
</reference>
<keyword evidence="3" id="KW-1185">Reference proteome</keyword>